<protein>
    <submittedName>
        <fullName evidence="1">Uncharacterized protein</fullName>
    </submittedName>
</protein>
<dbReference type="Proteomes" id="UP000053789">
    <property type="component" value="Unassembled WGS sequence"/>
</dbReference>
<evidence type="ECO:0000313" key="2">
    <source>
        <dbReference type="Proteomes" id="UP000053789"/>
    </source>
</evidence>
<dbReference type="VEuPathDB" id="FungiDB:Z519_06569"/>
<dbReference type="GeneID" id="27699497"/>
<dbReference type="RefSeq" id="XP_016619390.1">
    <property type="nucleotide sequence ID" value="XM_016764308.1"/>
</dbReference>
<reference evidence="1" key="1">
    <citation type="submission" date="2015-01" db="EMBL/GenBank/DDBJ databases">
        <title>The Genome Sequence of Cladophialophora bantiana CBS 173.52.</title>
        <authorList>
            <consortium name="The Broad Institute Genomics Platform"/>
            <person name="Cuomo C."/>
            <person name="de Hoog S."/>
            <person name="Gorbushina A."/>
            <person name="Stielow B."/>
            <person name="Teixiera M."/>
            <person name="Abouelleil A."/>
            <person name="Chapman S.B."/>
            <person name="Priest M."/>
            <person name="Young S.K."/>
            <person name="Wortman J."/>
            <person name="Nusbaum C."/>
            <person name="Birren B."/>
        </authorList>
    </citation>
    <scope>NUCLEOTIDE SEQUENCE [LARGE SCALE GENOMIC DNA]</scope>
    <source>
        <strain evidence="1">CBS 173.52</strain>
    </source>
</reference>
<proteinExistence type="predicted"/>
<gene>
    <name evidence="1" type="ORF">Z519_06569</name>
</gene>
<accession>A0A0D2ES24</accession>
<evidence type="ECO:0000313" key="1">
    <source>
        <dbReference type="EMBL" id="KIW92721.1"/>
    </source>
</evidence>
<name>A0A0D2ES24_CLAB1</name>
<dbReference type="AlphaFoldDB" id="A0A0D2ES24"/>
<organism evidence="1 2">
    <name type="scientific">Cladophialophora bantiana (strain ATCC 10958 / CBS 173.52 / CDC B-1940 / NIH 8579)</name>
    <name type="common">Xylohypha bantiana</name>
    <dbReference type="NCBI Taxonomy" id="1442370"/>
    <lineage>
        <taxon>Eukaryota</taxon>
        <taxon>Fungi</taxon>
        <taxon>Dikarya</taxon>
        <taxon>Ascomycota</taxon>
        <taxon>Pezizomycotina</taxon>
        <taxon>Eurotiomycetes</taxon>
        <taxon>Chaetothyriomycetidae</taxon>
        <taxon>Chaetothyriales</taxon>
        <taxon>Herpotrichiellaceae</taxon>
        <taxon>Cladophialophora</taxon>
    </lineage>
</organism>
<sequence length="373" mass="42253">MGESASSTTSSPDWTQLQFDTTPVDLRKYLETHRDAHLQSDAEACINELGALAWEYWEPDCYESLLRLAPWLVGFTVENGDLAPAGRALAVLPNLCTRILLRLDVILSNWLITSVFKTWLLGFRRRVSPSMTVERPASPRDEIICFLRDGPISPGNFSSLWYQLLQSYSDFGKQSIYQLFSTKVADFCLEAGCPAVTRNPSADIYSLRKHLFSNDSAAREAELRKEIDDLRNANRSQQRIITNLAFRHLLEALPARDAKAATSATAAWTAFFQTALKEAQKQLEQGKLDHPLIPVLKKYPKVKQIENVGTNLYGTLSTNIHHFSGQYKVLDDQWNALEVDILRAITPLAENETEAGIDWRTERLRYWTGTSNR</sequence>
<dbReference type="EMBL" id="KN846988">
    <property type="protein sequence ID" value="KIW92721.1"/>
    <property type="molecule type" value="Genomic_DNA"/>
</dbReference>
<dbReference type="HOGENOM" id="CLU_741932_0_0_1"/>
<dbReference type="OrthoDB" id="4142077at2759"/>
<keyword evidence="2" id="KW-1185">Reference proteome</keyword>